<dbReference type="Pfam" id="PF00496">
    <property type="entry name" value="SBP_bac_5"/>
    <property type="match status" value="1"/>
</dbReference>
<keyword evidence="2" id="KW-0813">Transport</keyword>
<keyword evidence="7" id="KW-1185">Reference proteome</keyword>
<dbReference type="Gene3D" id="3.40.190.10">
    <property type="entry name" value="Periplasmic binding protein-like II"/>
    <property type="match status" value="1"/>
</dbReference>
<evidence type="ECO:0000313" key="6">
    <source>
        <dbReference type="EMBL" id="MFD1717267.1"/>
    </source>
</evidence>
<dbReference type="RefSeq" id="WP_388003159.1">
    <property type="nucleotide sequence ID" value="NZ_JBHUEE010000002.1"/>
</dbReference>
<dbReference type="SUPFAM" id="SSF53850">
    <property type="entry name" value="Periplasmic binding protein-like II"/>
    <property type="match status" value="1"/>
</dbReference>
<accession>A0ABW4L4F0</accession>
<dbReference type="InterPro" id="IPR030678">
    <property type="entry name" value="Peptide/Ni-bd"/>
</dbReference>
<evidence type="ECO:0000259" key="5">
    <source>
        <dbReference type="Pfam" id="PF00496"/>
    </source>
</evidence>
<dbReference type="InterPro" id="IPR006311">
    <property type="entry name" value="TAT_signal"/>
</dbReference>
<feature type="signal peptide" evidence="4">
    <location>
        <begin position="1"/>
        <end position="25"/>
    </location>
</feature>
<reference evidence="7" key="1">
    <citation type="journal article" date="2019" name="Int. J. Syst. Evol. Microbiol.">
        <title>The Global Catalogue of Microorganisms (GCM) 10K type strain sequencing project: providing services to taxonomists for standard genome sequencing and annotation.</title>
        <authorList>
            <consortium name="The Broad Institute Genomics Platform"/>
            <consortium name="The Broad Institute Genome Sequencing Center for Infectious Disease"/>
            <person name="Wu L."/>
            <person name="Ma J."/>
        </authorList>
    </citation>
    <scope>NUCLEOTIDE SEQUENCE [LARGE SCALE GENOMIC DNA]</scope>
    <source>
        <strain evidence="7">JCM 17130</strain>
    </source>
</reference>
<proteinExistence type="inferred from homology"/>
<dbReference type="InterPro" id="IPR000914">
    <property type="entry name" value="SBP_5_dom"/>
</dbReference>
<protein>
    <submittedName>
        <fullName evidence="6">ABC transporter substrate-binding protein</fullName>
    </submittedName>
</protein>
<dbReference type="PROSITE" id="PS51318">
    <property type="entry name" value="TAT"/>
    <property type="match status" value="1"/>
</dbReference>
<name>A0ABW4L4F0_9MICO</name>
<comment type="caution">
    <text evidence="6">The sequence shown here is derived from an EMBL/GenBank/DDBJ whole genome shotgun (WGS) entry which is preliminary data.</text>
</comment>
<gene>
    <name evidence="6" type="ORF">ACFSE6_05450</name>
</gene>
<dbReference type="Gene3D" id="3.10.105.10">
    <property type="entry name" value="Dipeptide-binding Protein, Domain 3"/>
    <property type="match status" value="1"/>
</dbReference>
<feature type="domain" description="Solute-binding protein family 5" evidence="5">
    <location>
        <begin position="89"/>
        <end position="457"/>
    </location>
</feature>
<evidence type="ECO:0000256" key="4">
    <source>
        <dbReference type="SAM" id="SignalP"/>
    </source>
</evidence>
<dbReference type="EMBL" id="JBHUEE010000002">
    <property type="protein sequence ID" value="MFD1717267.1"/>
    <property type="molecule type" value="Genomic_DNA"/>
</dbReference>
<evidence type="ECO:0000256" key="1">
    <source>
        <dbReference type="ARBA" id="ARBA00005695"/>
    </source>
</evidence>
<dbReference type="InterPro" id="IPR039424">
    <property type="entry name" value="SBP_5"/>
</dbReference>
<evidence type="ECO:0000256" key="3">
    <source>
        <dbReference type="ARBA" id="ARBA00022729"/>
    </source>
</evidence>
<sequence>MLSTRRSLIGMLAVTVLALTGCSGADGSGAADAGAAAGEGGAPVEGGSMTFAVDSPFLGFDPNVTPAAQDARVIRQVFDNLLYLDENRELQPWLATDWAVSEDGLTYTFTVREDVTFHDGTAFDADAVCYNLDRIKDPDTASIYAIGLIGPYESCEAPDATTAVVTMSAPYAPFLNNLTSPFLGLNSPAAAESTTPEDYTLAPVGSGPFRIESYTPNDRVVLSRYDDYDWAPGNAEHSGPAHLEEMTFQIVADSTVRMGSVRGGEVNGISAVPEEEVAAVENDPNLMYVATTQSGAPYQLHFNTADGPFEDQAVRQAARAALDIDSAVEALYMGARERAWGPLSPPTIDYDESVEGSFDFDPAAAAQLLEDAGWSEGADGVRTKGGERLEIVYAEGSPNREKRQDLATFFEENLEAVGFDVEVLFEQTAQLQTRQQEGAYDVLGLSLVAVDPNVLFQMYDPAFQPQPGQSGFNFSRTDVPEITEALATGQEATDDAARADAYQRVQQQVIEEARSVGIYVPTYSVALNGLEGLRFDAEGYPIYYDAYLSE</sequence>
<feature type="chain" id="PRO_5046636721" evidence="4">
    <location>
        <begin position="26"/>
        <end position="550"/>
    </location>
</feature>
<dbReference type="PANTHER" id="PTHR30290">
    <property type="entry name" value="PERIPLASMIC BINDING COMPONENT OF ABC TRANSPORTER"/>
    <property type="match status" value="1"/>
</dbReference>
<evidence type="ECO:0000313" key="7">
    <source>
        <dbReference type="Proteomes" id="UP001597277"/>
    </source>
</evidence>
<organism evidence="6 7">
    <name type="scientific">Georgenia deserti</name>
    <dbReference type="NCBI Taxonomy" id="2093781"/>
    <lineage>
        <taxon>Bacteria</taxon>
        <taxon>Bacillati</taxon>
        <taxon>Actinomycetota</taxon>
        <taxon>Actinomycetes</taxon>
        <taxon>Micrococcales</taxon>
        <taxon>Bogoriellaceae</taxon>
        <taxon>Georgenia</taxon>
    </lineage>
</organism>
<dbReference type="PROSITE" id="PS51257">
    <property type="entry name" value="PROKAR_LIPOPROTEIN"/>
    <property type="match status" value="1"/>
</dbReference>
<dbReference type="Proteomes" id="UP001597277">
    <property type="component" value="Unassembled WGS sequence"/>
</dbReference>
<keyword evidence="3 4" id="KW-0732">Signal</keyword>
<evidence type="ECO:0000256" key="2">
    <source>
        <dbReference type="ARBA" id="ARBA00022448"/>
    </source>
</evidence>
<dbReference type="PANTHER" id="PTHR30290:SF9">
    <property type="entry name" value="OLIGOPEPTIDE-BINDING PROTEIN APPA"/>
    <property type="match status" value="1"/>
</dbReference>
<dbReference type="PIRSF" id="PIRSF002741">
    <property type="entry name" value="MppA"/>
    <property type="match status" value="1"/>
</dbReference>
<comment type="similarity">
    <text evidence="1">Belongs to the bacterial solute-binding protein 5 family.</text>
</comment>